<feature type="compositionally biased region" description="Low complexity" evidence="1">
    <location>
        <begin position="836"/>
        <end position="851"/>
    </location>
</feature>
<evidence type="ECO:0000313" key="4">
    <source>
        <dbReference type="Proteomes" id="UP001281761"/>
    </source>
</evidence>
<dbReference type="InterPro" id="IPR051092">
    <property type="entry name" value="FYVE_RhoGEF_PH"/>
</dbReference>
<feature type="region of interest" description="Disordered" evidence="1">
    <location>
        <begin position="289"/>
        <end position="312"/>
    </location>
</feature>
<dbReference type="Gene3D" id="1.20.900.10">
    <property type="entry name" value="Dbl homology (DH) domain"/>
    <property type="match status" value="1"/>
</dbReference>
<feature type="compositionally biased region" description="Basic and acidic residues" evidence="1">
    <location>
        <begin position="787"/>
        <end position="818"/>
    </location>
</feature>
<dbReference type="InterPro" id="IPR000219">
    <property type="entry name" value="DH_dom"/>
</dbReference>
<feature type="compositionally biased region" description="Polar residues" evidence="1">
    <location>
        <begin position="375"/>
        <end position="385"/>
    </location>
</feature>
<feature type="compositionally biased region" description="Pro residues" evidence="1">
    <location>
        <begin position="738"/>
        <end position="762"/>
    </location>
</feature>
<feature type="compositionally biased region" description="Low complexity" evidence="1">
    <location>
        <begin position="763"/>
        <end position="780"/>
    </location>
</feature>
<feature type="region of interest" description="Disordered" evidence="1">
    <location>
        <begin position="462"/>
        <end position="561"/>
    </location>
</feature>
<feature type="compositionally biased region" description="Basic and acidic residues" evidence="1">
    <location>
        <begin position="472"/>
        <end position="482"/>
    </location>
</feature>
<evidence type="ECO:0000259" key="2">
    <source>
        <dbReference type="PROSITE" id="PS50010"/>
    </source>
</evidence>
<feature type="compositionally biased region" description="Polar residues" evidence="1">
    <location>
        <begin position="399"/>
        <end position="416"/>
    </location>
</feature>
<accession>A0ABQ9XLD0</accession>
<protein>
    <submittedName>
        <fullName evidence="3">RhoGEF domain containing protein</fullName>
    </submittedName>
</protein>
<dbReference type="PANTHER" id="PTHR12673">
    <property type="entry name" value="FACIOGENITAL DYSPLASIA PROTEIN"/>
    <property type="match status" value="1"/>
</dbReference>
<dbReference type="Gene3D" id="2.30.29.30">
    <property type="entry name" value="Pleckstrin-homology domain (PH domain)/Phosphotyrosine-binding domain (PTB)"/>
    <property type="match status" value="1"/>
</dbReference>
<organism evidence="3 4">
    <name type="scientific">Blattamonas nauphoetae</name>
    <dbReference type="NCBI Taxonomy" id="2049346"/>
    <lineage>
        <taxon>Eukaryota</taxon>
        <taxon>Metamonada</taxon>
        <taxon>Preaxostyla</taxon>
        <taxon>Oxymonadida</taxon>
        <taxon>Blattamonas</taxon>
    </lineage>
</organism>
<gene>
    <name evidence="3" type="ORF">BLNAU_13589</name>
</gene>
<feature type="compositionally biased region" description="Basic and acidic residues" evidence="1">
    <location>
        <begin position="303"/>
        <end position="312"/>
    </location>
</feature>
<feature type="region of interest" description="Disordered" evidence="1">
    <location>
        <begin position="628"/>
        <end position="864"/>
    </location>
</feature>
<dbReference type="EMBL" id="JARBJD010000118">
    <property type="protein sequence ID" value="KAK2951432.1"/>
    <property type="molecule type" value="Genomic_DNA"/>
</dbReference>
<comment type="caution">
    <text evidence="3">The sequence shown here is derived from an EMBL/GenBank/DDBJ whole genome shotgun (WGS) entry which is preliminary data.</text>
</comment>
<feature type="compositionally biased region" description="Polar residues" evidence="1">
    <location>
        <begin position="526"/>
        <end position="543"/>
    </location>
</feature>
<dbReference type="SUPFAM" id="SSF48065">
    <property type="entry name" value="DBL homology domain (DH-domain)"/>
    <property type="match status" value="1"/>
</dbReference>
<dbReference type="SMART" id="SM00325">
    <property type="entry name" value="RhoGEF"/>
    <property type="match status" value="1"/>
</dbReference>
<feature type="compositionally biased region" description="Low complexity" evidence="1">
    <location>
        <begin position="483"/>
        <end position="498"/>
    </location>
</feature>
<feature type="domain" description="DH" evidence="2">
    <location>
        <begin position="1"/>
        <end position="199"/>
    </location>
</feature>
<feature type="region of interest" description="Disordered" evidence="1">
    <location>
        <begin position="359"/>
        <end position="385"/>
    </location>
</feature>
<feature type="region of interest" description="Disordered" evidence="1">
    <location>
        <begin position="398"/>
        <end position="425"/>
    </location>
</feature>
<keyword evidence="4" id="KW-1185">Reference proteome</keyword>
<dbReference type="Pfam" id="PF00621">
    <property type="entry name" value="RhoGEF"/>
    <property type="match status" value="1"/>
</dbReference>
<feature type="compositionally biased region" description="Low complexity" evidence="1">
    <location>
        <begin position="648"/>
        <end position="660"/>
    </location>
</feature>
<sequence>MEILTTEETYTTHVGMLVHYLYQPLMKMANKGKVELSAKDINSIFNNIEQIFSINTAFFISLKDHFTDWSSTDFVGPILIKHIPTFKLYMQYFKNFKVAQDNVKLYLSKHRQFRRFCSDPTNSAFSEFIPKPFVFLGKEMPFDHQPFENYLIMPIQRIPRYKMLIEALLKNTPKQLRDHAHLTKSMELMTEVAYMLDYSAKPRKDDTARLWEIAQSIKGYPGEFLRKQRQFFLQSEVRRHTDSSKAQTLFLFGDSILVCTSGSGHTFDFKEEISLEKIEVVRIGDVPGEDIAVGSTPPSRPSAQKEKKTSEQKKYPHLLVIVSRKKTHLFSFNDSPAQKSAEVRDDWFLRIEMLLQRVRSRNSRREESKKAKPAQPTSRPGSVANSLRNSVDLARSADFVSQSPQNGPSPAATPNVNELPLPSTRQRLSKCTLPIRVPKNTKLWKALLGDEGLDWAALEEARTAKSKKKKESKSDKEKDKTKAPSPLSSNSPLARLSSTNSERSMSVPTTPAPLPVAAPQPEASSHFVQMRQQLVSSRQSLPQTGIRPLTLSHNSPPVPPPAQLRPKSMYFGPNALEPPVAQGLRSRFLAIEKQTTMVMGSSEKGEMERLKSQQAIFDRMVKDAEAFEKEGEKEIASQKKMKEQARLASQKSAASSPQPSNHVSAPKKTPHAQPGKAESKGISLMGLQIIGSDEPFQKPKPIPTKQKQDGPSGGISLEGLQIVEAPKPAADCPHESPSLPPPPPFSPPDGQPPILPTPPPAPVLTHAPAPLAVVAPSTAPNWRQSLRKTEKDTHDQPPPKEPIALERVKLQPVSDKKLPPPPSAEQNRPLVTLKHTTVPSSSSARLSSTTPSNPPLKSASCDQRPVSQTLHLTCPILVEDGDEILDPLDFQLDEWWIL</sequence>
<dbReference type="PROSITE" id="PS50010">
    <property type="entry name" value="DH_2"/>
    <property type="match status" value="1"/>
</dbReference>
<feature type="compositionally biased region" description="Basic and acidic residues" evidence="1">
    <location>
        <begin position="628"/>
        <end position="645"/>
    </location>
</feature>
<dbReference type="InterPro" id="IPR035899">
    <property type="entry name" value="DBL_dom_sf"/>
</dbReference>
<dbReference type="SMART" id="SM00233">
    <property type="entry name" value="PH"/>
    <property type="match status" value="1"/>
</dbReference>
<reference evidence="3 4" key="1">
    <citation type="journal article" date="2022" name="bioRxiv">
        <title>Genomics of Preaxostyla Flagellates Illuminates Evolutionary Transitions and the Path Towards Mitochondrial Loss.</title>
        <authorList>
            <person name="Novak L.V.F."/>
            <person name="Treitli S.C."/>
            <person name="Pyrih J."/>
            <person name="Halakuc P."/>
            <person name="Pipaliya S.V."/>
            <person name="Vacek V."/>
            <person name="Brzon O."/>
            <person name="Soukal P."/>
            <person name="Eme L."/>
            <person name="Dacks J.B."/>
            <person name="Karnkowska A."/>
            <person name="Elias M."/>
            <person name="Hampl V."/>
        </authorList>
    </citation>
    <scope>NUCLEOTIDE SEQUENCE [LARGE SCALE GENOMIC DNA]</scope>
    <source>
        <strain evidence="3">NAU3</strain>
        <tissue evidence="3">Gut</tissue>
    </source>
</reference>
<evidence type="ECO:0000256" key="1">
    <source>
        <dbReference type="SAM" id="MobiDB-lite"/>
    </source>
</evidence>
<dbReference type="InterPro" id="IPR011993">
    <property type="entry name" value="PH-like_dom_sf"/>
</dbReference>
<evidence type="ECO:0000313" key="3">
    <source>
        <dbReference type="EMBL" id="KAK2951432.1"/>
    </source>
</evidence>
<proteinExistence type="predicted"/>
<name>A0ABQ9XLD0_9EUKA</name>
<dbReference type="PANTHER" id="PTHR12673:SF159">
    <property type="entry name" value="LD03170P"/>
    <property type="match status" value="1"/>
</dbReference>
<dbReference type="SUPFAM" id="SSF50729">
    <property type="entry name" value="PH domain-like"/>
    <property type="match status" value="1"/>
</dbReference>
<dbReference type="CDD" id="cd00160">
    <property type="entry name" value="RhoGEF"/>
    <property type="match status" value="1"/>
</dbReference>
<dbReference type="InterPro" id="IPR001849">
    <property type="entry name" value="PH_domain"/>
</dbReference>
<dbReference type="Proteomes" id="UP001281761">
    <property type="component" value="Unassembled WGS sequence"/>
</dbReference>